<dbReference type="RefSeq" id="WP_229232317.1">
    <property type="nucleotide sequence ID" value="NZ_AP024525.1"/>
</dbReference>
<dbReference type="SUPFAM" id="SSF47413">
    <property type="entry name" value="lambda repressor-like DNA-binding domains"/>
    <property type="match status" value="1"/>
</dbReference>
<accession>A0ABM7PTL7</accession>
<organism evidence="3 4">
    <name type="scientific">Sinomonas cyclohexanicum</name>
    <name type="common">Corynebacterium cyclohexanicum</name>
    <dbReference type="NCBI Taxonomy" id="322009"/>
    <lineage>
        <taxon>Bacteria</taxon>
        <taxon>Bacillati</taxon>
        <taxon>Actinomycetota</taxon>
        <taxon>Actinomycetes</taxon>
        <taxon>Micrococcales</taxon>
        <taxon>Micrococcaceae</taxon>
        <taxon>Sinomonas</taxon>
    </lineage>
</organism>
<gene>
    <name evidence="3" type="ORF">SCMU_14330</name>
</gene>
<evidence type="ECO:0000259" key="2">
    <source>
        <dbReference type="PROSITE" id="PS50943"/>
    </source>
</evidence>
<evidence type="ECO:0000313" key="3">
    <source>
        <dbReference type="EMBL" id="BCT75591.1"/>
    </source>
</evidence>
<sequence>MTGFGDRVRAARERAGLTREQLAEASGVGASTIAHIESGEHSPTMATAGFIAEGVALTLAQLVDLAGDDVDRIAAARQAREAKHWRGCEQ</sequence>
<dbReference type="PANTHER" id="PTHR46797:SF1">
    <property type="entry name" value="METHYLPHOSPHONATE SYNTHASE"/>
    <property type="match status" value="1"/>
</dbReference>
<dbReference type="CDD" id="cd00093">
    <property type="entry name" value="HTH_XRE"/>
    <property type="match status" value="1"/>
</dbReference>
<dbReference type="InterPro" id="IPR001387">
    <property type="entry name" value="Cro/C1-type_HTH"/>
</dbReference>
<keyword evidence="4" id="KW-1185">Reference proteome</keyword>
<name>A0ABM7PTL7_SINCY</name>
<evidence type="ECO:0000313" key="4">
    <source>
        <dbReference type="Proteomes" id="UP001319861"/>
    </source>
</evidence>
<dbReference type="SMART" id="SM00530">
    <property type="entry name" value="HTH_XRE"/>
    <property type="match status" value="1"/>
</dbReference>
<dbReference type="InterPro" id="IPR010982">
    <property type="entry name" value="Lambda_DNA-bd_dom_sf"/>
</dbReference>
<dbReference type="PANTHER" id="PTHR46797">
    <property type="entry name" value="HTH-TYPE TRANSCRIPTIONAL REGULATOR"/>
    <property type="match status" value="1"/>
</dbReference>
<dbReference type="Proteomes" id="UP001319861">
    <property type="component" value="Chromosome"/>
</dbReference>
<keyword evidence="1" id="KW-0238">DNA-binding</keyword>
<reference evidence="3 4" key="1">
    <citation type="journal article" date="2021" name="J. Biosci. Bioeng.">
        <title>Identification and characterization of a chc gene cluster responsible for the aromatization pathway of cyclohexanecarboxylate degradation in Sinomonas cyclohexanicum ATCC 51369.</title>
        <authorList>
            <person name="Yamamoto T."/>
            <person name="Hasegawa Y."/>
            <person name="Lau P.C.K."/>
            <person name="Iwaki H."/>
        </authorList>
    </citation>
    <scope>NUCLEOTIDE SEQUENCE [LARGE SCALE GENOMIC DNA]</scope>
    <source>
        <strain evidence="3 4">ATCC 51369</strain>
    </source>
</reference>
<feature type="domain" description="HTH cro/C1-type" evidence="2">
    <location>
        <begin position="8"/>
        <end position="62"/>
    </location>
</feature>
<dbReference type="InterPro" id="IPR050807">
    <property type="entry name" value="TransReg_Diox_bact_type"/>
</dbReference>
<dbReference type="Pfam" id="PF13560">
    <property type="entry name" value="HTH_31"/>
    <property type="match status" value="1"/>
</dbReference>
<dbReference type="PROSITE" id="PS50943">
    <property type="entry name" value="HTH_CROC1"/>
    <property type="match status" value="1"/>
</dbReference>
<evidence type="ECO:0000256" key="1">
    <source>
        <dbReference type="ARBA" id="ARBA00023125"/>
    </source>
</evidence>
<proteinExistence type="predicted"/>
<dbReference type="EMBL" id="AP024525">
    <property type="protein sequence ID" value="BCT75591.1"/>
    <property type="molecule type" value="Genomic_DNA"/>
</dbReference>
<protein>
    <recommendedName>
        <fullName evidence="2">HTH cro/C1-type domain-containing protein</fullName>
    </recommendedName>
</protein>
<dbReference type="Gene3D" id="1.10.260.40">
    <property type="entry name" value="lambda repressor-like DNA-binding domains"/>
    <property type="match status" value="1"/>
</dbReference>